<feature type="region of interest" description="Disordered" evidence="12">
    <location>
        <begin position="416"/>
        <end position="462"/>
    </location>
</feature>
<accession>A0A6A6JPR9</accession>
<feature type="compositionally biased region" description="Basic and acidic residues" evidence="12">
    <location>
        <begin position="452"/>
        <end position="462"/>
    </location>
</feature>
<reference evidence="14" key="1">
    <citation type="journal article" date="2020" name="Stud. Mycol.">
        <title>101 Dothideomycetes genomes: a test case for predicting lifestyles and emergence of pathogens.</title>
        <authorList>
            <person name="Haridas S."/>
            <person name="Albert R."/>
            <person name="Binder M."/>
            <person name="Bloem J."/>
            <person name="Labutti K."/>
            <person name="Salamov A."/>
            <person name="Andreopoulos B."/>
            <person name="Baker S."/>
            <person name="Barry K."/>
            <person name="Bills G."/>
            <person name="Bluhm B."/>
            <person name="Cannon C."/>
            <person name="Castanera R."/>
            <person name="Culley D."/>
            <person name="Daum C."/>
            <person name="Ezra D."/>
            <person name="Gonzalez J."/>
            <person name="Henrissat B."/>
            <person name="Kuo A."/>
            <person name="Liang C."/>
            <person name="Lipzen A."/>
            <person name="Lutzoni F."/>
            <person name="Magnuson J."/>
            <person name="Mondo S."/>
            <person name="Nolan M."/>
            <person name="Ohm R."/>
            <person name="Pangilinan J."/>
            <person name="Park H.-J."/>
            <person name="Ramirez L."/>
            <person name="Alfaro M."/>
            <person name="Sun H."/>
            <person name="Tritt A."/>
            <person name="Yoshinaga Y."/>
            <person name="Zwiers L.-H."/>
            <person name="Turgeon B."/>
            <person name="Goodwin S."/>
            <person name="Spatafora J."/>
            <person name="Crous P."/>
            <person name="Grigoriev I."/>
        </authorList>
    </citation>
    <scope>NUCLEOTIDE SEQUENCE</scope>
    <source>
        <strain evidence="14">CBS 379.55</strain>
    </source>
</reference>
<dbReference type="EMBL" id="ML986488">
    <property type="protein sequence ID" value="KAF2278377.1"/>
    <property type="molecule type" value="Genomic_DNA"/>
</dbReference>
<keyword evidence="5 11" id="KW-0645">Protease</keyword>
<dbReference type="GO" id="GO:0016485">
    <property type="term" value="P:protein processing"/>
    <property type="evidence" value="ECO:0007669"/>
    <property type="project" value="TreeGrafter"/>
</dbReference>
<dbReference type="RefSeq" id="XP_033655916.1">
    <property type="nucleotide sequence ID" value="XM_033796838.1"/>
</dbReference>
<dbReference type="SUPFAM" id="SSF54001">
    <property type="entry name" value="Cysteine proteinases"/>
    <property type="match status" value="1"/>
</dbReference>
<comment type="similarity">
    <text evidence="2 11">Belongs to the peptidase C54 family.</text>
</comment>
<dbReference type="GO" id="GO:0000423">
    <property type="term" value="P:mitophagy"/>
    <property type="evidence" value="ECO:0007669"/>
    <property type="project" value="TreeGrafter"/>
</dbReference>
<keyword evidence="6 11" id="KW-0378">Hydrolase</keyword>
<keyword evidence="15" id="KW-1185">Reference proteome</keyword>
<dbReference type="Pfam" id="PF03416">
    <property type="entry name" value="Peptidase_C54"/>
    <property type="match status" value="1"/>
</dbReference>
<dbReference type="GO" id="GO:0005634">
    <property type="term" value="C:nucleus"/>
    <property type="evidence" value="ECO:0007669"/>
    <property type="project" value="UniProtKB-SubCell"/>
</dbReference>
<keyword evidence="9" id="KW-0072">Autophagy</keyword>
<proteinExistence type="inferred from homology"/>
<dbReference type="GeneID" id="54550013"/>
<keyword evidence="11" id="KW-0539">Nucleus</keyword>
<sequence length="462" mass="51286">MDDLGRVGRNLVRTFYDPLPSCTSDDPIWCLGRRYDPLRRSARRKSSSATPTATTPSTTSALDTSNDIASPPARSNPTTEDDSWIRTSTDEGDRKESPNGADPRQYGDWPCAFLDDFESRIWMTYRSGFPPIKKSLDPRAAAAMSFRVRMQTLAQNAFTTDTGFGCMIRSAQCILANALLELRLGRDWRITDSTPSTDDRAIISLFADDPRAPFSIHRFVAHGAAVCGKYPGEWFGPSAAARCIQDLVHEYKDAGLRVYISGDNTDVYDDDVKKVALDAEGKFQPTLILVGTRLGIDKITQVYWEALKASLQLRQSVGIAGGRPSASHYFIGTQGTLFFYLDPHTTRPALPYHATPLCYSQEDVLSCHTRRLRALDIRDMDPSMLIAFLVKDEADYEDWKEKVVAVQGKSIVRVMGGGAAGEGRGKERAEAVDEVESWDERSEGEDEEGEVVVEKEEERAGL</sequence>
<dbReference type="AlphaFoldDB" id="A0A6A6JPR9"/>
<dbReference type="GO" id="GO:0015031">
    <property type="term" value="P:protein transport"/>
    <property type="evidence" value="ECO:0007669"/>
    <property type="project" value="UniProtKB-KW"/>
</dbReference>
<dbReference type="Proteomes" id="UP000800097">
    <property type="component" value="Unassembled WGS sequence"/>
</dbReference>
<feature type="compositionally biased region" description="Basic and acidic residues" evidence="12">
    <location>
        <begin position="88"/>
        <end position="97"/>
    </location>
</feature>
<feature type="compositionally biased region" description="Low complexity" evidence="12">
    <location>
        <begin position="47"/>
        <end position="61"/>
    </location>
</feature>
<evidence type="ECO:0000256" key="4">
    <source>
        <dbReference type="ARBA" id="ARBA00022490"/>
    </source>
</evidence>
<organism evidence="14 15">
    <name type="scientific">Westerdykella ornata</name>
    <dbReference type="NCBI Taxonomy" id="318751"/>
    <lineage>
        <taxon>Eukaryota</taxon>
        <taxon>Fungi</taxon>
        <taxon>Dikarya</taxon>
        <taxon>Ascomycota</taxon>
        <taxon>Pezizomycotina</taxon>
        <taxon>Dothideomycetes</taxon>
        <taxon>Pleosporomycetidae</taxon>
        <taxon>Pleosporales</taxon>
        <taxon>Sporormiaceae</taxon>
        <taxon>Westerdykella</taxon>
    </lineage>
</organism>
<evidence type="ECO:0000313" key="14">
    <source>
        <dbReference type="EMBL" id="KAF2278377.1"/>
    </source>
</evidence>
<evidence type="ECO:0000256" key="11">
    <source>
        <dbReference type="RuleBase" id="RU363115"/>
    </source>
</evidence>
<keyword evidence="7" id="KW-0788">Thiol protease</keyword>
<evidence type="ECO:0000256" key="8">
    <source>
        <dbReference type="ARBA" id="ARBA00022927"/>
    </source>
</evidence>
<dbReference type="GO" id="GO:0034727">
    <property type="term" value="P:piecemeal microautophagy of the nucleus"/>
    <property type="evidence" value="ECO:0007669"/>
    <property type="project" value="TreeGrafter"/>
</dbReference>
<dbReference type="GO" id="GO:0000045">
    <property type="term" value="P:autophagosome assembly"/>
    <property type="evidence" value="ECO:0007669"/>
    <property type="project" value="TreeGrafter"/>
</dbReference>
<evidence type="ECO:0000256" key="12">
    <source>
        <dbReference type="SAM" id="MobiDB-lite"/>
    </source>
</evidence>
<evidence type="ECO:0000256" key="9">
    <source>
        <dbReference type="ARBA" id="ARBA00023006"/>
    </source>
</evidence>
<dbReference type="GO" id="GO:0000407">
    <property type="term" value="C:phagophore assembly site"/>
    <property type="evidence" value="ECO:0007669"/>
    <property type="project" value="UniProtKB-SubCell"/>
</dbReference>
<evidence type="ECO:0000256" key="1">
    <source>
        <dbReference type="ARBA" id="ARBA00004329"/>
    </source>
</evidence>
<keyword evidence="3" id="KW-0813">Transport</keyword>
<comment type="subcellular location">
    <subcellularLocation>
        <location evidence="11">Nucleus</location>
    </subcellularLocation>
    <subcellularLocation>
        <location evidence="11">Cytoplasm</location>
    </subcellularLocation>
    <subcellularLocation>
        <location evidence="1">Preautophagosomal structure</location>
    </subcellularLocation>
</comment>
<evidence type="ECO:0000313" key="15">
    <source>
        <dbReference type="Proteomes" id="UP000800097"/>
    </source>
</evidence>
<dbReference type="GO" id="GO:0035973">
    <property type="term" value="P:aggrephagy"/>
    <property type="evidence" value="ECO:0007669"/>
    <property type="project" value="TreeGrafter"/>
</dbReference>
<evidence type="ECO:0000256" key="3">
    <source>
        <dbReference type="ARBA" id="ARBA00022448"/>
    </source>
</evidence>
<comment type="catalytic activity">
    <reaction evidence="10">
        <text>[protein]-C-terminal L-amino acid-glycyl-phosphatidylethanolamide + H2O = [protein]-C-terminal L-amino acid-glycine + a 1,2-diacyl-sn-glycero-3-phosphoethanolamine</text>
        <dbReference type="Rhea" id="RHEA:67548"/>
        <dbReference type="Rhea" id="RHEA-COMP:17323"/>
        <dbReference type="Rhea" id="RHEA-COMP:17324"/>
        <dbReference type="ChEBI" id="CHEBI:15377"/>
        <dbReference type="ChEBI" id="CHEBI:64612"/>
        <dbReference type="ChEBI" id="CHEBI:172940"/>
        <dbReference type="ChEBI" id="CHEBI:172941"/>
    </reaction>
    <physiologicalReaction direction="left-to-right" evidence="10">
        <dbReference type="Rhea" id="RHEA:67549"/>
    </physiologicalReaction>
</comment>
<protein>
    <recommendedName>
        <fullName evidence="11">Cysteine protease</fullName>
        <ecNumber evidence="11">3.4.22.-</ecNumber>
    </recommendedName>
</protein>
<dbReference type="InterPro" id="IPR046792">
    <property type="entry name" value="Peptidase_C54_cat"/>
</dbReference>
<keyword evidence="4 11" id="KW-0963">Cytoplasm</keyword>
<evidence type="ECO:0000256" key="7">
    <source>
        <dbReference type="ARBA" id="ARBA00022807"/>
    </source>
</evidence>
<dbReference type="OrthoDB" id="2960936at2759"/>
<name>A0A6A6JPR9_WESOR</name>
<evidence type="ECO:0000256" key="2">
    <source>
        <dbReference type="ARBA" id="ARBA00010958"/>
    </source>
</evidence>
<feature type="region of interest" description="Disordered" evidence="12">
    <location>
        <begin position="40"/>
        <end position="107"/>
    </location>
</feature>
<feature type="domain" description="Peptidase C54 catalytic" evidence="13">
    <location>
        <begin position="112"/>
        <end position="401"/>
    </location>
</feature>
<evidence type="ECO:0000256" key="5">
    <source>
        <dbReference type="ARBA" id="ARBA00022670"/>
    </source>
</evidence>
<dbReference type="GO" id="GO:0019786">
    <property type="term" value="F:protein-phosphatidylethanolamide deconjugating activity"/>
    <property type="evidence" value="ECO:0007669"/>
    <property type="project" value="InterPro"/>
</dbReference>
<dbReference type="PANTHER" id="PTHR22624">
    <property type="entry name" value="CYSTEINE PROTEASE ATG4"/>
    <property type="match status" value="1"/>
</dbReference>
<dbReference type="InterPro" id="IPR005078">
    <property type="entry name" value="Peptidase_C54"/>
</dbReference>
<gene>
    <name evidence="14" type="ORF">EI97DRAFT_414857</name>
</gene>
<comment type="function">
    <text evidence="11">Required for selective autophagic degradation of the nucleus (nucleophagy) as well as for mitophagy which contributes to regulate mitochondrial quantity and quality by eliminating the mitochondria to a basal level to fulfill cellular energy requirements and preventing excess ROS production.</text>
</comment>
<dbReference type="EC" id="3.4.22.-" evidence="11"/>
<dbReference type="GO" id="GO:0004197">
    <property type="term" value="F:cysteine-type endopeptidase activity"/>
    <property type="evidence" value="ECO:0007669"/>
    <property type="project" value="TreeGrafter"/>
</dbReference>
<evidence type="ECO:0000256" key="10">
    <source>
        <dbReference type="ARBA" id="ARBA00029362"/>
    </source>
</evidence>
<feature type="compositionally biased region" description="Acidic residues" evidence="12">
    <location>
        <begin position="432"/>
        <end position="451"/>
    </location>
</feature>
<evidence type="ECO:0000256" key="6">
    <source>
        <dbReference type="ARBA" id="ARBA00022801"/>
    </source>
</evidence>
<keyword evidence="8" id="KW-0653">Protein transport</keyword>
<feature type="compositionally biased region" description="Polar residues" evidence="12">
    <location>
        <begin position="62"/>
        <end position="78"/>
    </location>
</feature>
<dbReference type="PANTHER" id="PTHR22624:SF49">
    <property type="entry name" value="CYSTEINE PROTEASE"/>
    <property type="match status" value="1"/>
</dbReference>
<dbReference type="InterPro" id="IPR038765">
    <property type="entry name" value="Papain-like_cys_pep_sf"/>
</dbReference>
<evidence type="ECO:0000259" key="13">
    <source>
        <dbReference type="Pfam" id="PF03416"/>
    </source>
</evidence>